<dbReference type="PROSITE" id="PS50111">
    <property type="entry name" value="CHEMOTAXIS_TRANSDUC_2"/>
    <property type="match status" value="1"/>
</dbReference>
<dbReference type="Proteomes" id="UP000293902">
    <property type="component" value="Chromosome"/>
</dbReference>
<proteinExistence type="inferred from homology"/>
<feature type="domain" description="Methyl-accepting transducer" evidence="8">
    <location>
        <begin position="426"/>
        <end position="662"/>
    </location>
</feature>
<dbReference type="Pfam" id="PF00672">
    <property type="entry name" value="HAMP"/>
    <property type="match status" value="1"/>
</dbReference>
<feature type="transmembrane region" description="Helical" evidence="7">
    <location>
        <begin position="12"/>
        <end position="33"/>
    </location>
</feature>
<keyword evidence="7" id="KW-0472">Membrane</keyword>
<dbReference type="Pfam" id="PF00015">
    <property type="entry name" value="MCPsignal"/>
    <property type="match status" value="1"/>
</dbReference>
<evidence type="ECO:0000256" key="7">
    <source>
        <dbReference type="SAM" id="Phobius"/>
    </source>
</evidence>
<dbReference type="SMART" id="SM00304">
    <property type="entry name" value="HAMP"/>
    <property type="match status" value="1"/>
</dbReference>
<evidence type="ECO:0000313" key="14">
    <source>
        <dbReference type="Proteomes" id="UP000293902"/>
    </source>
</evidence>
<dbReference type="RefSeq" id="WP_111957186.1">
    <property type="nucleotide sequence ID" value="NZ_CP036313.1"/>
</dbReference>
<dbReference type="CDD" id="cd06225">
    <property type="entry name" value="HAMP"/>
    <property type="match status" value="1"/>
</dbReference>
<dbReference type="SMART" id="SM00283">
    <property type="entry name" value="MA"/>
    <property type="match status" value="1"/>
</dbReference>
<dbReference type="GO" id="GO:0005886">
    <property type="term" value="C:plasma membrane"/>
    <property type="evidence" value="ECO:0007669"/>
    <property type="project" value="UniProtKB-SubCell"/>
</dbReference>
<dbReference type="GO" id="GO:0007165">
    <property type="term" value="P:signal transduction"/>
    <property type="evidence" value="ECO:0007669"/>
    <property type="project" value="UniProtKB-KW"/>
</dbReference>
<dbReference type="AlphaFoldDB" id="A0A328FBK4"/>
<keyword evidence="14" id="KW-1185">Reference proteome</keyword>
<feature type="domain" description="HAMP" evidence="10">
    <location>
        <begin position="355"/>
        <end position="407"/>
    </location>
</feature>
<dbReference type="SUPFAM" id="SSF58104">
    <property type="entry name" value="Methyl-accepting chemotaxis protein (MCP) signaling domain"/>
    <property type="match status" value="1"/>
</dbReference>
<dbReference type="InterPro" id="IPR003660">
    <property type="entry name" value="HAMP_dom"/>
</dbReference>
<dbReference type="PANTHER" id="PTHR32089:SF112">
    <property type="entry name" value="LYSOZYME-LIKE PROTEIN-RELATED"/>
    <property type="match status" value="1"/>
</dbReference>
<feature type="region of interest" description="Disordered" evidence="6">
    <location>
        <begin position="429"/>
        <end position="448"/>
    </location>
</feature>
<protein>
    <submittedName>
        <fullName evidence="12">Methyl-accepting chemotaxis protein</fullName>
    </submittedName>
</protein>
<comment type="similarity">
    <text evidence="4">Belongs to the methyl-accepting chemotaxis (MCP) protein family.</text>
</comment>
<evidence type="ECO:0000256" key="1">
    <source>
        <dbReference type="ARBA" id="ARBA00004429"/>
    </source>
</evidence>
<dbReference type="InterPro" id="IPR000727">
    <property type="entry name" value="T_SNARE_dom"/>
</dbReference>
<dbReference type="Gene3D" id="3.30.450.20">
    <property type="entry name" value="PAS domain"/>
    <property type="match status" value="1"/>
</dbReference>
<dbReference type="OrthoDB" id="9816383at2"/>
<feature type="domain" description="T-SNARE coiled-coil homology" evidence="9">
    <location>
        <begin position="585"/>
        <end position="647"/>
    </location>
</feature>
<accession>A0A328FBK4</accession>
<keyword evidence="2" id="KW-0997">Cell inner membrane</keyword>
<sequence>MKRLKDINLSIKLICSFLAVGIIPLGVLGIISVNMSTKALEQKAVNQLEAVREIKKSQLDSFFLEKIGDIKVLANNPFTKSAAKALEQAFNSAGGVQSNRFAGKTGELYNAPDSYKQVHDIYFKIFKHYMEQYGYYDIFLLDPLHGDTYFTVTKEADFGQRVQGIDSSLRDVWQAAKNDKISISDMRTYGPSANAPAQFLAAPIKENGKTISILAFQLSIDAINKIMTERSGMGTTGESYLVGQDKLMRSDSYLDPDNHTVVASFADPVRGKVDTQASSDVLSGKTGKKIIIDYNGNPVLSAYTPIELGDTSWGLLVEIDEAEAFSSIRSIKINIAIIALISIVLIVLIAIFMARSITTPIKKGVNMARKMSDGDLTQTLDIDQKDEIGILAQALNMMSSNLQQMFNDIMTGTQTLTTASTELSAISEQMSSNAETTAEKSTNVTSAAREMNKKITRVATSTEEITSNIQIIVSATEEMTATIQELSKNTSTGNETTARAVEKTKTVLDKVDALSAAAQDINKVSDTISDISEQTNLLALNATIEAARAGEAGKGFAVVAGEIKALAQQTAQATEEISSKISGVQATTDDSVEVIKSIVEIINEIDSIVSSVAVAIEEQSATTQEIANNVSHAAQGLDSVNESVNQASGVAGEVAKDISDVSKATNEMKTGSQQVMTSAGELSNLAGELKEMMNRFKI</sequence>
<evidence type="ECO:0000259" key="9">
    <source>
        <dbReference type="PROSITE" id="PS50192"/>
    </source>
</evidence>
<evidence type="ECO:0000256" key="2">
    <source>
        <dbReference type="ARBA" id="ARBA00022519"/>
    </source>
</evidence>
<comment type="subcellular location">
    <subcellularLocation>
        <location evidence="1">Cell inner membrane</location>
        <topology evidence="1">Multi-pass membrane protein</topology>
    </subcellularLocation>
</comment>
<evidence type="ECO:0000256" key="5">
    <source>
        <dbReference type="PROSITE-ProRule" id="PRU00284"/>
    </source>
</evidence>
<dbReference type="EMBL" id="QLNI01000024">
    <property type="protein sequence ID" value="RAM01616.1"/>
    <property type="molecule type" value="Genomic_DNA"/>
</dbReference>
<keyword evidence="2" id="KW-1003">Cell membrane</keyword>
<feature type="transmembrane region" description="Helical" evidence="7">
    <location>
        <begin position="333"/>
        <end position="354"/>
    </location>
</feature>
<evidence type="ECO:0000259" key="10">
    <source>
        <dbReference type="PROSITE" id="PS50885"/>
    </source>
</evidence>
<gene>
    <name evidence="12" type="ORF">DO021_12595</name>
    <name evidence="11" type="ORF">EYB58_14655</name>
</gene>
<dbReference type="Proteomes" id="UP000248798">
    <property type="component" value="Unassembled WGS sequence"/>
</dbReference>
<keyword evidence="7" id="KW-1133">Transmembrane helix</keyword>
<evidence type="ECO:0000313" key="11">
    <source>
        <dbReference type="EMBL" id="QBH14054.1"/>
    </source>
</evidence>
<dbReference type="PROSITE" id="PS50192">
    <property type="entry name" value="T_SNARE"/>
    <property type="match status" value="1"/>
</dbReference>
<dbReference type="PROSITE" id="PS50885">
    <property type="entry name" value="HAMP"/>
    <property type="match status" value="1"/>
</dbReference>
<dbReference type="EMBL" id="CP036313">
    <property type="protein sequence ID" value="QBH14054.1"/>
    <property type="molecule type" value="Genomic_DNA"/>
</dbReference>
<dbReference type="InterPro" id="IPR004089">
    <property type="entry name" value="MCPsignal_dom"/>
</dbReference>
<dbReference type="Gene3D" id="1.10.287.950">
    <property type="entry name" value="Methyl-accepting chemotaxis protein"/>
    <property type="match status" value="1"/>
</dbReference>
<evidence type="ECO:0000256" key="4">
    <source>
        <dbReference type="ARBA" id="ARBA00029447"/>
    </source>
</evidence>
<reference evidence="11 14" key="2">
    <citation type="submission" date="2019-02" db="EMBL/GenBank/DDBJ databases">
        <title>Complete genome sequence of Desulfobacter hydrogenophilus AcRS1.</title>
        <authorList>
            <person name="Marietou A."/>
            <person name="Lund M.B."/>
            <person name="Marshall I.P.G."/>
            <person name="Schreiber L."/>
            <person name="Jorgensen B."/>
        </authorList>
    </citation>
    <scope>NUCLEOTIDE SEQUENCE [LARGE SCALE GENOMIC DNA]</scope>
    <source>
        <strain evidence="11 14">AcRS1</strain>
    </source>
</reference>
<evidence type="ECO:0000256" key="3">
    <source>
        <dbReference type="ARBA" id="ARBA00023224"/>
    </source>
</evidence>
<evidence type="ECO:0000256" key="6">
    <source>
        <dbReference type="SAM" id="MobiDB-lite"/>
    </source>
</evidence>
<keyword evidence="7" id="KW-0812">Transmembrane</keyword>
<evidence type="ECO:0000313" key="12">
    <source>
        <dbReference type="EMBL" id="RAM01616.1"/>
    </source>
</evidence>
<reference evidence="12 13" key="1">
    <citation type="submission" date="2018-06" db="EMBL/GenBank/DDBJ databases">
        <title>Complete Genome Sequence of Desulfobacter hydrogenophilus (DSM3380).</title>
        <authorList>
            <person name="Marietou A."/>
            <person name="Schreiber L."/>
            <person name="Marshall I."/>
            <person name="Jorgensen B."/>
        </authorList>
    </citation>
    <scope>NUCLEOTIDE SEQUENCE [LARGE SCALE GENOMIC DNA]</scope>
    <source>
        <strain evidence="12 13">DSM 3380</strain>
    </source>
</reference>
<feature type="compositionally biased region" description="Polar residues" evidence="6">
    <location>
        <begin position="429"/>
        <end position="446"/>
    </location>
</feature>
<evidence type="ECO:0000259" key="8">
    <source>
        <dbReference type="PROSITE" id="PS50111"/>
    </source>
</evidence>
<dbReference type="PANTHER" id="PTHR32089">
    <property type="entry name" value="METHYL-ACCEPTING CHEMOTAXIS PROTEIN MCPB"/>
    <property type="match status" value="1"/>
</dbReference>
<dbReference type="CDD" id="cd11386">
    <property type="entry name" value="MCP_signal"/>
    <property type="match status" value="1"/>
</dbReference>
<evidence type="ECO:0000313" key="13">
    <source>
        <dbReference type="Proteomes" id="UP000248798"/>
    </source>
</evidence>
<name>A0A328FBK4_9BACT</name>
<organism evidence="12 13">
    <name type="scientific">Desulfobacter hydrogenophilus</name>
    <dbReference type="NCBI Taxonomy" id="2291"/>
    <lineage>
        <taxon>Bacteria</taxon>
        <taxon>Pseudomonadati</taxon>
        <taxon>Thermodesulfobacteriota</taxon>
        <taxon>Desulfobacteria</taxon>
        <taxon>Desulfobacterales</taxon>
        <taxon>Desulfobacteraceae</taxon>
        <taxon>Desulfobacter</taxon>
    </lineage>
</organism>
<keyword evidence="3 5" id="KW-0807">Transducer</keyword>